<dbReference type="Proteomes" id="UP001295420">
    <property type="component" value="Unassembled WGS sequence"/>
</dbReference>
<organism evidence="1 2">
    <name type="scientific">Vibrio owensii</name>
    <dbReference type="NCBI Taxonomy" id="696485"/>
    <lineage>
        <taxon>Bacteria</taxon>
        <taxon>Pseudomonadati</taxon>
        <taxon>Pseudomonadota</taxon>
        <taxon>Gammaproteobacteria</taxon>
        <taxon>Vibrionales</taxon>
        <taxon>Vibrionaceae</taxon>
        <taxon>Vibrio</taxon>
    </lineage>
</organism>
<protein>
    <recommendedName>
        <fullName evidence="3">Bacteriocin</fullName>
    </recommendedName>
</protein>
<evidence type="ECO:0000313" key="1">
    <source>
        <dbReference type="EMBL" id="CAH1530492.1"/>
    </source>
</evidence>
<name>A0AAU9Q5X6_9VIBR</name>
<accession>A0AAU9Q5X6</accession>
<sequence length="114" mass="11069">MMHIQSNRVLTNSLDKALQTGISGGKGTSGINKTAMVADMVEAAEALSSGDTKSAVSKTGSVIGTAGGTALGAAIGSFLFPGVGTAMGGFIGGLLGDLSGTAIADTIYDRTASA</sequence>
<evidence type="ECO:0000313" key="2">
    <source>
        <dbReference type="Proteomes" id="UP001295420"/>
    </source>
</evidence>
<proteinExistence type="predicted"/>
<dbReference type="EMBL" id="CAKMTQ010000021">
    <property type="protein sequence ID" value="CAH1530492.1"/>
    <property type="molecule type" value="Genomic_DNA"/>
</dbReference>
<dbReference type="AlphaFoldDB" id="A0AAU9Q5X6"/>
<reference evidence="1" key="1">
    <citation type="submission" date="2022-01" db="EMBL/GenBank/DDBJ databases">
        <authorList>
            <person name="Lagorce A."/>
        </authorList>
    </citation>
    <scope>NUCLEOTIDE SEQUENCE</scope>
    <source>
        <strain evidence="1">Th15_F1_D04</strain>
    </source>
</reference>
<dbReference type="RefSeq" id="WP_409931148.1">
    <property type="nucleotide sequence ID" value="NZ_CAKMTQ010000021.1"/>
</dbReference>
<evidence type="ECO:0008006" key="3">
    <source>
        <dbReference type="Google" id="ProtNLM"/>
    </source>
</evidence>
<gene>
    <name evidence="1" type="ORF">THF1D04_280057</name>
</gene>
<comment type="caution">
    <text evidence="1">The sequence shown here is derived from an EMBL/GenBank/DDBJ whole genome shotgun (WGS) entry which is preliminary data.</text>
</comment>